<feature type="region of interest" description="Disordered" evidence="1">
    <location>
        <begin position="30"/>
        <end position="50"/>
    </location>
</feature>
<gene>
    <name evidence="2" type="ORF">GFSPODELE1_LOCUS5491</name>
</gene>
<evidence type="ECO:0000256" key="1">
    <source>
        <dbReference type="SAM" id="MobiDB-lite"/>
    </source>
</evidence>
<proteinExistence type="predicted"/>
<organism evidence="2 3">
    <name type="scientific">Somion occarium</name>
    <dbReference type="NCBI Taxonomy" id="3059160"/>
    <lineage>
        <taxon>Eukaryota</taxon>
        <taxon>Fungi</taxon>
        <taxon>Dikarya</taxon>
        <taxon>Basidiomycota</taxon>
        <taxon>Agaricomycotina</taxon>
        <taxon>Agaricomycetes</taxon>
        <taxon>Polyporales</taxon>
        <taxon>Cerrenaceae</taxon>
        <taxon>Somion</taxon>
    </lineage>
</organism>
<dbReference type="EMBL" id="OZ037946">
    <property type="protein sequence ID" value="CAL1705585.1"/>
    <property type="molecule type" value="Genomic_DNA"/>
</dbReference>
<evidence type="ECO:0000313" key="3">
    <source>
        <dbReference type="Proteomes" id="UP001497453"/>
    </source>
</evidence>
<dbReference type="Proteomes" id="UP001497453">
    <property type="component" value="Chromosome 3"/>
</dbReference>
<name>A0ABP1DCL8_9APHY</name>
<reference evidence="3" key="1">
    <citation type="submission" date="2024-04" db="EMBL/GenBank/DDBJ databases">
        <authorList>
            <person name="Shaw F."/>
            <person name="Minotto A."/>
        </authorList>
    </citation>
    <scope>NUCLEOTIDE SEQUENCE [LARGE SCALE GENOMIC DNA]</scope>
</reference>
<sequence>MPRKNEAPAPATRTRVSRARAKVAFREADSFAESIDENQEDIDVEDEDGGDEDQMLDMINMLKEFQKRKASASSSRNAAFQNKKNSLYADARKNAELVVTEGIAYVEQFRTRIAELRANEVPRDQHLKQLTTIMKSLDEPVREVLNVYPNLFQDLSRRRAGEINETSAMLESHIVERQYSRRKMIKNAKVRMDDGLEQQKLATDASALIKHYKALLLM</sequence>
<evidence type="ECO:0000313" key="2">
    <source>
        <dbReference type="EMBL" id="CAL1705585.1"/>
    </source>
</evidence>
<feature type="compositionally biased region" description="Acidic residues" evidence="1">
    <location>
        <begin position="34"/>
        <end position="50"/>
    </location>
</feature>
<protein>
    <submittedName>
        <fullName evidence="2">Uncharacterized protein</fullName>
    </submittedName>
</protein>
<accession>A0ABP1DCL8</accession>
<keyword evidence="3" id="KW-1185">Reference proteome</keyword>